<dbReference type="AlphaFoldDB" id="D2S8K0"/>
<protein>
    <submittedName>
        <fullName evidence="1">Uncharacterized protein</fullName>
    </submittedName>
</protein>
<dbReference type="HOGENOM" id="CLU_3168536_0_0_11"/>
<dbReference type="RefSeq" id="WP_012949012.1">
    <property type="nucleotide sequence ID" value="NC_013757.1"/>
</dbReference>
<gene>
    <name evidence="1" type="ordered locus">Gobs_2969</name>
</gene>
<keyword evidence="2" id="KW-1185">Reference proteome</keyword>
<organism evidence="1 2">
    <name type="scientific">Geodermatophilus obscurus (strain ATCC 25078 / DSM 43160 / JCM 3152 / CCUG 61914 / KCC A-0152 / KCTC 9177 / NBRC 13315 / NRRL B-3577 / G-20)</name>
    <dbReference type="NCBI Taxonomy" id="526225"/>
    <lineage>
        <taxon>Bacteria</taxon>
        <taxon>Bacillati</taxon>
        <taxon>Actinomycetota</taxon>
        <taxon>Actinomycetes</taxon>
        <taxon>Geodermatophilales</taxon>
        <taxon>Geodermatophilaceae</taxon>
        <taxon>Geodermatophilus</taxon>
    </lineage>
</organism>
<dbReference type="KEGG" id="gob:Gobs_2969"/>
<evidence type="ECO:0000313" key="1">
    <source>
        <dbReference type="EMBL" id="ADB75581.1"/>
    </source>
</evidence>
<sequence>MPVMDRLLTTVRSTHGAGAAQSTRSVLFEIVGRSVAAVPSRTIGNEE</sequence>
<evidence type="ECO:0000313" key="2">
    <source>
        <dbReference type="Proteomes" id="UP000001382"/>
    </source>
</evidence>
<accession>D2S8K0</accession>
<reference evidence="2" key="2">
    <citation type="submission" date="2010-01" db="EMBL/GenBank/DDBJ databases">
        <title>The complete genome of Geodermatophilus obscurus DSM 43160.</title>
        <authorList>
            <consortium name="US DOE Joint Genome Institute (JGI-PGF)"/>
            <person name="Lucas S."/>
            <person name="Copeland A."/>
            <person name="Lapidus A."/>
            <person name="Glavina del Rio T."/>
            <person name="Dalin E."/>
            <person name="Tice H."/>
            <person name="Bruce D."/>
            <person name="Goodwin L."/>
            <person name="Pitluck S."/>
            <person name="Kyrpides N."/>
            <person name="Mavromatis K."/>
            <person name="Ivanova N."/>
            <person name="Munk A.C."/>
            <person name="Brettin T."/>
            <person name="Detter J.C."/>
            <person name="Han C."/>
            <person name="Larimer F."/>
            <person name="Land M."/>
            <person name="Hauser L."/>
            <person name="Markowitz V."/>
            <person name="Cheng J.-F."/>
            <person name="Hugenholtz P."/>
            <person name="Woyke T."/>
            <person name="Wu D."/>
            <person name="Jando M."/>
            <person name="Schneider S."/>
            <person name="Klenk H.-P."/>
            <person name="Eisen J.A."/>
        </authorList>
    </citation>
    <scope>NUCLEOTIDE SEQUENCE [LARGE SCALE GENOMIC DNA]</scope>
    <source>
        <strain evidence="2">ATCC 25078 / DSM 43160 / JCM 3152 / KCC A-0152 / KCTC 9177 / NBRC 13315 / NRRL B-3577 / G-20</strain>
    </source>
</reference>
<dbReference type="EMBL" id="CP001867">
    <property type="protein sequence ID" value="ADB75581.1"/>
    <property type="molecule type" value="Genomic_DNA"/>
</dbReference>
<dbReference type="Proteomes" id="UP000001382">
    <property type="component" value="Chromosome"/>
</dbReference>
<proteinExistence type="predicted"/>
<reference evidence="1 2" key="1">
    <citation type="journal article" date="2010" name="Stand. Genomic Sci.">
        <title>Complete genome sequence of Geodermatophilus obscurus type strain (G-20).</title>
        <authorList>
            <person name="Ivanova N."/>
            <person name="Sikorski J."/>
            <person name="Jando M."/>
            <person name="Munk C."/>
            <person name="Lapidus A."/>
            <person name="Glavina Del Rio T."/>
            <person name="Copeland A."/>
            <person name="Tice H."/>
            <person name="Cheng J.-F."/>
            <person name="Lucas S."/>
            <person name="Chen F."/>
            <person name="Nolan M."/>
            <person name="Bruce D."/>
            <person name="Goodwin L."/>
            <person name="Pitluck S."/>
            <person name="Mavromatis K."/>
            <person name="Mikhailova N."/>
            <person name="Pati A."/>
            <person name="Chen A."/>
            <person name="Palaniappan K."/>
            <person name="Land M."/>
            <person name="Hauser L."/>
            <person name="Chang Y.-J."/>
            <person name="Jeffries C.D."/>
            <person name="Meincke L."/>
            <person name="Brettin T."/>
            <person name="Detter J.C."/>
            <person name="Detter J.C."/>
            <person name="Rohde M."/>
            <person name="Goeker M."/>
            <person name="Bristow J."/>
            <person name="Eisen J.A."/>
            <person name="Markowitz V."/>
            <person name="Hugenholtz P."/>
            <person name="Kyrpides N.C."/>
            <person name="Klenk H.-P."/>
        </authorList>
    </citation>
    <scope>NUCLEOTIDE SEQUENCE [LARGE SCALE GENOMIC DNA]</scope>
    <source>
        <strain evidence="2">ATCC 25078 / DSM 43160 / JCM 3152 / KCC A-0152 / KCTC 9177 / NBRC 13315 / NRRL B-3577 / G-20</strain>
    </source>
</reference>
<name>D2S8K0_GEOOG</name>